<dbReference type="Proteomes" id="UP000001968">
    <property type="component" value="Chromosome"/>
</dbReference>
<dbReference type="KEGG" id="swo:Swol_1182"/>
<protein>
    <submittedName>
        <fullName evidence="1">ParE-domain protein</fullName>
    </submittedName>
</protein>
<keyword evidence="2" id="KW-1185">Reference proteome</keyword>
<dbReference type="RefSeq" id="WP_011640594.1">
    <property type="nucleotide sequence ID" value="NC_008346.1"/>
</dbReference>
<evidence type="ECO:0000313" key="2">
    <source>
        <dbReference type="Proteomes" id="UP000001968"/>
    </source>
</evidence>
<accession>Q0AXR3</accession>
<organism evidence="1 2">
    <name type="scientific">Syntrophomonas wolfei subsp. wolfei (strain DSM 2245B / Goettingen)</name>
    <dbReference type="NCBI Taxonomy" id="335541"/>
    <lineage>
        <taxon>Bacteria</taxon>
        <taxon>Bacillati</taxon>
        <taxon>Bacillota</taxon>
        <taxon>Clostridia</taxon>
        <taxon>Eubacteriales</taxon>
        <taxon>Syntrophomonadaceae</taxon>
        <taxon>Syntrophomonas</taxon>
    </lineage>
</organism>
<name>Q0AXR3_SYNWW</name>
<reference evidence="2" key="1">
    <citation type="journal article" date="2010" name="Environ. Microbiol.">
        <title>The genome of Syntrophomonas wolfei: new insights into syntrophic metabolism and biohydrogen production.</title>
        <authorList>
            <person name="Sieber J.R."/>
            <person name="Sims D.R."/>
            <person name="Han C."/>
            <person name="Kim E."/>
            <person name="Lykidis A."/>
            <person name="Lapidus A.L."/>
            <person name="McDonnald E."/>
            <person name="Rohlin L."/>
            <person name="Culley D.E."/>
            <person name="Gunsalus R."/>
            <person name="McInerney M.J."/>
        </authorList>
    </citation>
    <scope>NUCLEOTIDE SEQUENCE [LARGE SCALE GENOMIC DNA]</scope>
    <source>
        <strain evidence="2">DSM 2245B / Goettingen</strain>
    </source>
</reference>
<dbReference type="HOGENOM" id="CLU_186745_1_0_9"/>
<dbReference type="EMBL" id="CP000448">
    <property type="protein sequence ID" value="ABI68491.1"/>
    <property type="molecule type" value="Genomic_DNA"/>
</dbReference>
<proteinExistence type="predicted"/>
<dbReference type="eggNOG" id="COG3668">
    <property type="taxonomic scope" value="Bacteria"/>
</dbReference>
<sequence>MRQYEVIITPAAENDLREIFMYIATELFEPQTAINLCNRLEQEILKLDTLPERHALYKKEPW</sequence>
<evidence type="ECO:0000313" key="1">
    <source>
        <dbReference type="EMBL" id="ABI68491.1"/>
    </source>
</evidence>
<dbReference type="InterPro" id="IPR035093">
    <property type="entry name" value="RelE/ParE_toxin_dom_sf"/>
</dbReference>
<dbReference type="STRING" id="335541.Swol_1182"/>
<dbReference type="AlphaFoldDB" id="Q0AXR3"/>
<gene>
    <name evidence="1" type="ordered locus">Swol_1182</name>
</gene>
<dbReference type="Gene3D" id="3.30.2310.20">
    <property type="entry name" value="RelE-like"/>
    <property type="match status" value="1"/>
</dbReference>